<gene>
    <name evidence="2" type="ORF">Pmani_018506</name>
</gene>
<evidence type="ECO:0000256" key="1">
    <source>
        <dbReference type="SAM" id="MobiDB-lite"/>
    </source>
</evidence>
<sequence length="98" mass="10891">MKATESNNDENTDSRVDVPSMRVDPASRVPRVVGGFPGQTSGQRSLSTKAASDCSWLQGWHVASFVPQLAGFLTHRWQREGLYSTSYYILYLGDSAHR</sequence>
<proteinExistence type="predicted"/>
<protein>
    <submittedName>
        <fullName evidence="2">Uncharacterized protein</fullName>
    </submittedName>
</protein>
<reference evidence="2" key="1">
    <citation type="submission" date="2023-11" db="EMBL/GenBank/DDBJ databases">
        <title>Genome assemblies of two species of porcelain crab, Petrolisthes cinctipes and Petrolisthes manimaculis (Anomura: Porcellanidae).</title>
        <authorList>
            <person name="Angst P."/>
        </authorList>
    </citation>
    <scope>NUCLEOTIDE SEQUENCE</scope>
    <source>
        <strain evidence="2">PB745_02</strain>
        <tissue evidence="2">Gill</tissue>
    </source>
</reference>
<name>A0AAE1PK94_9EUCA</name>
<dbReference type="EMBL" id="JAWZYT010001698">
    <property type="protein sequence ID" value="KAK4309898.1"/>
    <property type="molecule type" value="Genomic_DNA"/>
</dbReference>
<dbReference type="Proteomes" id="UP001292094">
    <property type="component" value="Unassembled WGS sequence"/>
</dbReference>
<comment type="caution">
    <text evidence="2">The sequence shown here is derived from an EMBL/GenBank/DDBJ whole genome shotgun (WGS) entry which is preliminary data.</text>
</comment>
<organism evidence="2 3">
    <name type="scientific">Petrolisthes manimaculis</name>
    <dbReference type="NCBI Taxonomy" id="1843537"/>
    <lineage>
        <taxon>Eukaryota</taxon>
        <taxon>Metazoa</taxon>
        <taxon>Ecdysozoa</taxon>
        <taxon>Arthropoda</taxon>
        <taxon>Crustacea</taxon>
        <taxon>Multicrustacea</taxon>
        <taxon>Malacostraca</taxon>
        <taxon>Eumalacostraca</taxon>
        <taxon>Eucarida</taxon>
        <taxon>Decapoda</taxon>
        <taxon>Pleocyemata</taxon>
        <taxon>Anomura</taxon>
        <taxon>Galatheoidea</taxon>
        <taxon>Porcellanidae</taxon>
        <taxon>Petrolisthes</taxon>
    </lineage>
</organism>
<feature type="region of interest" description="Disordered" evidence="1">
    <location>
        <begin position="1"/>
        <end position="45"/>
    </location>
</feature>
<dbReference type="AlphaFoldDB" id="A0AAE1PK94"/>
<evidence type="ECO:0000313" key="2">
    <source>
        <dbReference type="EMBL" id="KAK4309898.1"/>
    </source>
</evidence>
<accession>A0AAE1PK94</accession>
<keyword evidence="3" id="KW-1185">Reference proteome</keyword>
<evidence type="ECO:0000313" key="3">
    <source>
        <dbReference type="Proteomes" id="UP001292094"/>
    </source>
</evidence>